<dbReference type="InterPro" id="IPR009381">
    <property type="entry name" value="Trehalose_catabolism_ThuA_prok"/>
</dbReference>
<dbReference type="PIRSF" id="PIRSF030013">
    <property type="entry name" value="ThuA"/>
    <property type="match status" value="1"/>
</dbReference>
<gene>
    <name evidence="2" type="ORF">FPZ11_16180</name>
</gene>
<dbReference type="InterPro" id="IPR029010">
    <property type="entry name" value="ThuA-like"/>
</dbReference>
<evidence type="ECO:0000313" key="3">
    <source>
        <dbReference type="Proteomes" id="UP000320216"/>
    </source>
</evidence>
<organism evidence="2 3">
    <name type="scientific">Humibacter ginsenosidimutans</name>
    <dbReference type="NCBI Taxonomy" id="2599293"/>
    <lineage>
        <taxon>Bacteria</taxon>
        <taxon>Bacillati</taxon>
        <taxon>Actinomycetota</taxon>
        <taxon>Actinomycetes</taxon>
        <taxon>Micrococcales</taxon>
        <taxon>Microbacteriaceae</taxon>
        <taxon>Humibacter</taxon>
    </lineage>
</organism>
<dbReference type="Proteomes" id="UP000320216">
    <property type="component" value="Chromosome"/>
</dbReference>
<accession>A0A5B8M7V3</accession>
<evidence type="ECO:0000313" key="2">
    <source>
        <dbReference type="EMBL" id="QDZ16094.1"/>
    </source>
</evidence>
<dbReference type="SUPFAM" id="SSF52317">
    <property type="entry name" value="Class I glutamine amidotransferase-like"/>
    <property type="match status" value="1"/>
</dbReference>
<dbReference type="EMBL" id="CP042305">
    <property type="protein sequence ID" value="QDZ16094.1"/>
    <property type="molecule type" value="Genomic_DNA"/>
</dbReference>
<reference evidence="2 3" key="1">
    <citation type="submission" date="2019-07" db="EMBL/GenBank/DDBJ databases">
        <title>Full genome sequence of Humibacter sp. WJ7-1.</title>
        <authorList>
            <person name="Im W.-T."/>
        </authorList>
    </citation>
    <scope>NUCLEOTIDE SEQUENCE [LARGE SCALE GENOMIC DNA]</scope>
    <source>
        <strain evidence="2 3">WJ7-1</strain>
    </source>
</reference>
<keyword evidence="3" id="KW-1185">Reference proteome</keyword>
<dbReference type="RefSeq" id="WP_146322098.1">
    <property type="nucleotide sequence ID" value="NZ_CP042305.1"/>
</dbReference>
<feature type="domain" description="ThuA-like" evidence="1">
    <location>
        <begin position="5"/>
        <end position="222"/>
    </location>
</feature>
<dbReference type="Gene3D" id="3.40.50.880">
    <property type="match status" value="1"/>
</dbReference>
<evidence type="ECO:0000259" key="1">
    <source>
        <dbReference type="Pfam" id="PF06283"/>
    </source>
</evidence>
<proteinExistence type="predicted"/>
<name>A0A5B8M7V3_9MICO</name>
<dbReference type="InterPro" id="IPR029062">
    <property type="entry name" value="Class_I_gatase-like"/>
</dbReference>
<dbReference type="OrthoDB" id="252909at2"/>
<sequence>MTALRVTVWNEYVQDATDPAIVAVYPRGIHAAISEGLSELLGDDIDVRHATMGEPEHGLSRETLSTTDVLFWWGHLAHDDVADAVVDAVQQRVLDGMGLIVLHSAAGSKIFRRLMGTSCRLDWRHGDRELLWTVNPTHPIAEGVPHPVIIPEQEMYGEFFDIPVPDQLVFISSFSGGEVFRSGCCFLRGKGRIFYFSPGHEEYPVYLQPEVKRILANAARWATPTWRSDIVIDDGAHRDTGWFENGER</sequence>
<protein>
    <submittedName>
        <fullName evidence="2">Trehalose utilization protein ThuA</fullName>
    </submittedName>
</protein>
<dbReference type="Pfam" id="PF06283">
    <property type="entry name" value="ThuA"/>
    <property type="match status" value="1"/>
</dbReference>
<dbReference type="KEGG" id="huw:FPZ11_16180"/>
<dbReference type="AlphaFoldDB" id="A0A5B8M7V3"/>